<evidence type="ECO:0000313" key="2">
    <source>
        <dbReference type="EMBL" id="MTI28811.1"/>
    </source>
</evidence>
<dbReference type="Pfam" id="PF05368">
    <property type="entry name" value="NmrA"/>
    <property type="match status" value="1"/>
</dbReference>
<dbReference type="EMBL" id="SMLW01000673">
    <property type="protein sequence ID" value="MTI28811.1"/>
    <property type="molecule type" value="Genomic_DNA"/>
</dbReference>
<dbReference type="Proteomes" id="UP000798808">
    <property type="component" value="Unassembled WGS sequence"/>
</dbReference>
<dbReference type="RefSeq" id="WP_155176700.1">
    <property type="nucleotide sequence ID" value="NZ_BAAAFL010000012.1"/>
</dbReference>
<proteinExistence type="predicted"/>
<gene>
    <name evidence="2" type="ORF">E1163_27880</name>
</gene>
<accession>A0ABW9RYL0</accession>
<dbReference type="CDD" id="cd05269">
    <property type="entry name" value="TMR_SDR_a"/>
    <property type="match status" value="1"/>
</dbReference>
<dbReference type="InterPro" id="IPR008030">
    <property type="entry name" value="NmrA-like"/>
</dbReference>
<reference evidence="2 3" key="1">
    <citation type="submission" date="2019-02" db="EMBL/GenBank/DDBJ databases">
        <authorList>
            <person name="Goldberg S.R."/>
            <person name="Haltli B.A."/>
            <person name="Correa H."/>
            <person name="Russell K.G."/>
        </authorList>
    </citation>
    <scope>NUCLEOTIDE SEQUENCE [LARGE SCALE GENOMIC DNA]</scope>
    <source>
        <strain evidence="2 3">JCM 16186</strain>
    </source>
</reference>
<evidence type="ECO:0000259" key="1">
    <source>
        <dbReference type="Pfam" id="PF05368"/>
    </source>
</evidence>
<sequence>MILITGASGHLGGLVIENLLKAVPASQIAAMVRNAEKASDLKAKGVDVRIGDYHNRASMEAAFKGVDKLLLISSNDFNDRLQQHKNAIDAAKNAGVKHIFYTGVAIKDINASPLKPLLADHFQTEDYIRENGFTYTFLRNTLYFEVTPMFMGEQVLDNGVYFPAGDGKVAFATRADLAEATALLLSGKGIENKTFNLTGSEAVSFADIAQELSALSGKEVAYNSPDPKEFEATLKQFGLPEGIVQMSVLFAAGMKNNDFENTDDTLEDILGRKPKTLPDFLKATYGNH</sequence>
<keyword evidence="3" id="KW-1185">Reference proteome</keyword>
<feature type="domain" description="NmrA-like" evidence="1">
    <location>
        <begin position="2"/>
        <end position="280"/>
    </location>
</feature>
<protein>
    <submittedName>
        <fullName evidence="2">SDR family oxidoreductase</fullName>
    </submittedName>
</protein>
<dbReference type="InterPro" id="IPR052718">
    <property type="entry name" value="NmrA-type_oxidoreductase"/>
</dbReference>
<comment type="caution">
    <text evidence="2">The sequence shown here is derived from an EMBL/GenBank/DDBJ whole genome shotgun (WGS) entry which is preliminary data.</text>
</comment>
<dbReference type="Gene3D" id="3.90.25.10">
    <property type="entry name" value="UDP-galactose 4-epimerase, domain 1"/>
    <property type="match status" value="1"/>
</dbReference>
<dbReference type="InterPro" id="IPR036291">
    <property type="entry name" value="NAD(P)-bd_dom_sf"/>
</dbReference>
<dbReference type="PANTHER" id="PTHR47129:SF1">
    <property type="entry name" value="NMRA-LIKE DOMAIN-CONTAINING PROTEIN"/>
    <property type="match status" value="1"/>
</dbReference>
<name>A0ABW9RYL0_9BACT</name>
<dbReference type="SUPFAM" id="SSF51735">
    <property type="entry name" value="NAD(P)-binding Rossmann-fold domains"/>
    <property type="match status" value="1"/>
</dbReference>
<dbReference type="PANTHER" id="PTHR47129">
    <property type="entry name" value="QUINONE OXIDOREDUCTASE 2"/>
    <property type="match status" value="1"/>
</dbReference>
<dbReference type="Gene3D" id="3.40.50.720">
    <property type="entry name" value="NAD(P)-binding Rossmann-like Domain"/>
    <property type="match status" value="1"/>
</dbReference>
<organism evidence="2 3">
    <name type="scientific">Fulvivirga kasyanovii</name>
    <dbReference type="NCBI Taxonomy" id="396812"/>
    <lineage>
        <taxon>Bacteria</taxon>
        <taxon>Pseudomonadati</taxon>
        <taxon>Bacteroidota</taxon>
        <taxon>Cytophagia</taxon>
        <taxon>Cytophagales</taxon>
        <taxon>Fulvivirgaceae</taxon>
        <taxon>Fulvivirga</taxon>
    </lineage>
</organism>
<evidence type="ECO:0000313" key="3">
    <source>
        <dbReference type="Proteomes" id="UP000798808"/>
    </source>
</evidence>